<comment type="similarity">
    <text evidence="1">Belongs to the membrane fusion protein (MFP) (TC 8.A.1) family.</text>
</comment>
<dbReference type="PANTHER" id="PTHR30469">
    <property type="entry name" value="MULTIDRUG RESISTANCE PROTEIN MDTA"/>
    <property type="match status" value="1"/>
</dbReference>
<evidence type="ECO:0000256" key="1">
    <source>
        <dbReference type="ARBA" id="ARBA00009477"/>
    </source>
</evidence>
<reference evidence="4 5" key="1">
    <citation type="submission" date="2019-08" db="EMBL/GenBank/DDBJ databases">
        <title>Genomes sequence of Algoriphagus aquimarinus ACAM450.</title>
        <authorList>
            <person name="Bowman J.P."/>
        </authorList>
    </citation>
    <scope>NUCLEOTIDE SEQUENCE [LARGE SCALE GENOMIC DNA]</scope>
    <source>
        <strain evidence="4 5">ACAM 450</strain>
    </source>
</reference>
<evidence type="ECO:0000259" key="3">
    <source>
        <dbReference type="Pfam" id="PF25973"/>
    </source>
</evidence>
<organism evidence="4 5">
    <name type="scientific">Algoriphagus aquimarinus</name>
    <dbReference type="NCBI Taxonomy" id="237018"/>
    <lineage>
        <taxon>Bacteria</taxon>
        <taxon>Pseudomonadati</taxon>
        <taxon>Bacteroidota</taxon>
        <taxon>Cytophagia</taxon>
        <taxon>Cytophagales</taxon>
        <taxon>Cyclobacteriaceae</taxon>
        <taxon>Algoriphagus</taxon>
    </lineage>
</organism>
<dbReference type="Gene3D" id="2.40.50.100">
    <property type="match status" value="1"/>
</dbReference>
<dbReference type="RefSeq" id="WP_146915874.1">
    <property type="nucleotide sequence ID" value="NZ_VORW01000002.1"/>
</dbReference>
<dbReference type="NCBIfam" id="TIGR01730">
    <property type="entry name" value="RND_mfp"/>
    <property type="match status" value="1"/>
</dbReference>
<dbReference type="OrthoDB" id="9806939at2"/>
<evidence type="ECO:0000259" key="2">
    <source>
        <dbReference type="Pfam" id="PF25954"/>
    </source>
</evidence>
<evidence type="ECO:0000313" key="4">
    <source>
        <dbReference type="EMBL" id="TXE13611.1"/>
    </source>
</evidence>
<dbReference type="Gene3D" id="2.40.420.20">
    <property type="match status" value="1"/>
</dbReference>
<comment type="caution">
    <text evidence="4">The sequence shown here is derived from an EMBL/GenBank/DDBJ whole genome shotgun (WGS) entry which is preliminary data.</text>
</comment>
<dbReference type="Pfam" id="PF25973">
    <property type="entry name" value="BSH_CzcB"/>
    <property type="match status" value="1"/>
</dbReference>
<dbReference type="GO" id="GO:1990281">
    <property type="term" value="C:efflux pump complex"/>
    <property type="evidence" value="ECO:0007669"/>
    <property type="project" value="TreeGrafter"/>
</dbReference>
<feature type="domain" description="CusB-like beta-barrel" evidence="2">
    <location>
        <begin position="219"/>
        <end position="290"/>
    </location>
</feature>
<evidence type="ECO:0000313" key="5">
    <source>
        <dbReference type="Proteomes" id="UP000321935"/>
    </source>
</evidence>
<name>A0A5C7AYK7_9BACT</name>
<dbReference type="PROSITE" id="PS51257">
    <property type="entry name" value="PROKAR_LIPOPROTEIN"/>
    <property type="match status" value="1"/>
</dbReference>
<feature type="domain" description="CzcB-like barrel-sandwich hybrid" evidence="3">
    <location>
        <begin position="67"/>
        <end position="198"/>
    </location>
</feature>
<dbReference type="SUPFAM" id="SSF111369">
    <property type="entry name" value="HlyD-like secretion proteins"/>
    <property type="match status" value="1"/>
</dbReference>
<accession>A0A5C7AYK7</accession>
<dbReference type="Pfam" id="PF25954">
    <property type="entry name" value="Beta-barrel_RND_2"/>
    <property type="match status" value="1"/>
</dbReference>
<protein>
    <submittedName>
        <fullName evidence="4">Efflux RND transporter periplasmic adaptor subunit</fullName>
    </submittedName>
</protein>
<gene>
    <name evidence="4" type="ORF">ESV85_06460</name>
</gene>
<dbReference type="Proteomes" id="UP000321935">
    <property type="component" value="Unassembled WGS sequence"/>
</dbReference>
<dbReference type="PANTHER" id="PTHR30469:SF37">
    <property type="entry name" value="RAGD PROTEIN"/>
    <property type="match status" value="1"/>
</dbReference>
<sequence length="370" mass="40150">MKRYKKFAIPLFVVVGLAFQSCKSEDKKFSDDATEIAVVTHEAFRLKKGAVASSFRIPGELVANQQVDIYAKVSSFVEKLLVDVGTEVKKGQLLVTLDAPEISSQLAGAESRLKSFEAVYLASKSRYDRVLKTSKTPGTISQNDLDMAFADQQSDLAKWESAKAAYREITDAKNYLEIRAPFSGVITSRNVSAGAYVGPSGRGSEMPLFTLLEQKNLRLVVNVPELYASTLQKGSAVEFTVRSIPGKIFKAEVSRLAGALDDRLRAELVEMDVNNAEGELLPKMVAEVTIPVNTDGNSFAVPQSAVLNSTLGMFVIKVENDSSIWVPVSVGRSGGGLIEVFGELSDGDILLKSVSEEIRDKAPVKAEITE</sequence>
<dbReference type="GO" id="GO:0015562">
    <property type="term" value="F:efflux transmembrane transporter activity"/>
    <property type="evidence" value="ECO:0007669"/>
    <property type="project" value="TreeGrafter"/>
</dbReference>
<dbReference type="InterPro" id="IPR006143">
    <property type="entry name" value="RND_pump_MFP"/>
</dbReference>
<dbReference type="AlphaFoldDB" id="A0A5C7AYK7"/>
<dbReference type="InterPro" id="IPR058792">
    <property type="entry name" value="Beta-barrel_RND_2"/>
</dbReference>
<dbReference type="Gene3D" id="2.40.30.170">
    <property type="match status" value="1"/>
</dbReference>
<dbReference type="Gene3D" id="1.10.287.470">
    <property type="entry name" value="Helix hairpin bin"/>
    <property type="match status" value="1"/>
</dbReference>
<dbReference type="EMBL" id="VORW01000002">
    <property type="protein sequence ID" value="TXE13611.1"/>
    <property type="molecule type" value="Genomic_DNA"/>
</dbReference>
<proteinExistence type="inferred from homology"/>
<dbReference type="InterPro" id="IPR058647">
    <property type="entry name" value="BSH_CzcB-like"/>
</dbReference>